<organism evidence="1 2">
    <name type="scientific">Phaseolus angularis</name>
    <name type="common">Azuki bean</name>
    <name type="synonym">Vigna angularis</name>
    <dbReference type="NCBI Taxonomy" id="3914"/>
    <lineage>
        <taxon>Eukaryota</taxon>
        <taxon>Viridiplantae</taxon>
        <taxon>Streptophyta</taxon>
        <taxon>Embryophyta</taxon>
        <taxon>Tracheophyta</taxon>
        <taxon>Spermatophyta</taxon>
        <taxon>Magnoliopsida</taxon>
        <taxon>eudicotyledons</taxon>
        <taxon>Gunneridae</taxon>
        <taxon>Pentapetalae</taxon>
        <taxon>rosids</taxon>
        <taxon>fabids</taxon>
        <taxon>Fabales</taxon>
        <taxon>Fabaceae</taxon>
        <taxon>Papilionoideae</taxon>
        <taxon>50 kb inversion clade</taxon>
        <taxon>NPAAA clade</taxon>
        <taxon>indigoferoid/millettioid clade</taxon>
        <taxon>Phaseoleae</taxon>
        <taxon>Vigna</taxon>
    </lineage>
</organism>
<dbReference type="Proteomes" id="UP000743370">
    <property type="component" value="Unassembled WGS sequence"/>
</dbReference>
<proteinExistence type="predicted"/>
<dbReference type="AlphaFoldDB" id="A0A8T0KGQ0"/>
<evidence type="ECO:0000313" key="1">
    <source>
        <dbReference type="EMBL" id="KAG2399077.1"/>
    </source>
</evidence>
<reference evidence="1 2" key="1">
    <citation type="submission" date="2020-05" db="EMBL/GenBank/DDBJ databases">
        <title>Vigna angularis (adzuki bean) Var. LongXiaoDou No. 4 denovo assembly.</title>
        <authorList>
            <person name="Xiang H."/>
        </authorList>
    </citation>
    <scope>NUCLEOTIDE SEQUENCE [LARGE SCALE GENOMIC DNA]</scope>
    <source>
        <tissue evidence="1">Leaf</tissue>
    </source>
</reference>
<accession>A0A8T0KGQ0</accession>
<name>A0A8T0KGQ0_PHAAN</name>
<evidence type="ECO:0000313" key="2">
    <source>
        <dbReference type="Proteomes" id="UP000743370"/>
    </source>
</evidence>
<sequence>MLLSTLYFTIGSERLFVIDIDAETCDKNQERGIHAFELHEITHRPTRVPHS</sequence>
<protein>
    <submittedName>
        <fullName evidence="1">Uncharacterized protein</fullName>
    </submittedName>
</protein>
<comment type="caution">
    <text evidence="1">The sequence shown here is derived from an EMBL/GenBank/DDBJ whole genome shotgun (WGS) entry which is preliminary data.</text>
</comment>
<gene>
    <name evidence="1" type="ORF">HKW66_Vig0084410</name>
</gene>
<dbReference type="EMBL" id="JABFOF010000004">
    <property type="protein sequence ID" value="KAG2399077.1"/>
    <property type="molecule type" value="Genomic_DNA"/>
</dbReference>